<keyword evidence="1" id="KW-0479">Metal-binding</keyword>
<dbReference type="SUPFAM" id="SSF88713">
    <property type="entry name" value="Glycoside hydrolase/deacetylase"/>
    <property type="match status" value="1"/>
</dbReference>
<reference evidence="5 6" key="1">
    <citation type="submission" date="2021-08" db="EMBL/GenBank/DDBJ databases">
        <title>Muricauda profundi sp. nov., a marine bacterium isolated from deep seawater of the Mariana Trench.</title>
        <authorList>
            <person name="Wei Y."/>
        </authorList>
    </citation>
    <scope>NUCLEOTIDE SEQUENCE [LARGE SCALE GENOMIC DNA]</scope>
    <source>
        <strain evidence="5 6">W52</strain>
    </source>
</reference>
<dbReference type="InterPro" id="IPR002509">
    <property type="entry name" value="NODB_dom"/>
</dbReference>
<evidence type="ECO:0000259" key="3">
    <source>
        <dbReference type="PROSITE" id="PS50003"/>
    </source>
</evidence>
<evidence type="ECO:0000259" key="4">
    <source>
        <dbReference type="PROSITE" id="PS51677"/>
    </source>
</evidence>
<evidence type="ECO:0000313" key="6">
    <source>
        <dbReference type="Proteomes" id="UP001196136"/>
    </source>
</evidence>
<evidence type="ECO:0000256" key="1">
    <source>
        <dbReference type="ARBA" id="ARBA00022723"/>
    </source>
</evidence>
<evidence type="ECO:0000256" key="2">
    <source>
        <dbReference type="ARBA" id="ARBA00022801"/>
    </source>
</evidence>
<accession>A0ABS7EW41</accession>
<protein>
    <submittedName>
        <fullName evidence="5">Polysaccharide deacetylase family protein</fullName>
    </submittedName>
</protein>
<dbReference type="InterPro" id="IPR050248">
    <property type="entry name" value="Polysacc_deacetylase_ArnD"/>
</dbReference>
<dbReference type="EMBL" id="JAHZSV010000026">
    <property type="protein sequence ID" value="MBW8201199.1"/>
    <property type="molecule type" value="Genomic_DNA"/>
</dbReference>
<feature type="domain" description="NodB homology" evidence="4">
    <location>
        <begin position="50"/>
        <end position="278"/>
    </location>
</feature>
<keyword evidence="2" id="KW-0378">Hydrolase</keyword>
<organism evidence="5 6">
    <name type="scientific">Flagellimonas abyssi</name>
    <dbReference type="NCBI Taxonomy" id="2864871"/>
    <lineage>
        <taxon>Bacteria</taxon>
        <taxon>Pseudomonadati</taxon>
        <taxon>Bacteroidota</taxon>
        <taxon>Flavobacteriia</taxon>
        <taxon>Flavobacteriales</taxon>
        <taxon>Flavobacteriaceae</taxon>
        <taxon>Flagellimonas</taxon>
    </lineage>
</organism>
<dbReference type="RefSeq" id="WP_014033829.1">
    <property type="nucleotide sequence ID" value="NZ_JAHZSV010000026.1"/>
</dbReference>
<keyword evidence="6" id="KW-1185">Reference proteome</keyword>
<dbReference type="Pfam" id="PF01522">
    <property type="entry name" value="Polysacc_deac_1"/>
    <property type="match status" value="1"/>
</dbReference>
<name>A0ABS7EW41_9FLAO</name>
<feature type="domain" description="PH" evidence="3">
    <location>
        <begin position="13"/>
        <end position="119"/>
    </location>
</feature>
<dbReference type="PANTHER" id="PTHR10587">
    <property type="entry name" value="GLYCOSYL TRANSFERASE-RELATED"/>
    <property type="match status" value="1"/>
</dbReference>
<dbReference type="Proteomes" id="UP001196136">
    <property type="component" value="Unassembled WGS sequence"/>
</dbReference>
<dbReference type="PROSITE" id="PS51677">
    <property type="entry name" value="NODB"/>
    <property type="match status" value="1"/>
</dbReference>
<dbReference type="PANTHER" id="PTHR10587:SF133">
    <property type="entry name" value="CHITIN DEACETYLASE 1-RELATED"/>
    <property type="match status" value="1"/>
</dbReference>
<dbReference type="Gene3D" id="3.20.20.370">
    <property type="entry name" value="Glycoside hydrolase/deacetylase"/>
    <property type="match status" value="1"/>
</dbReference>
<dbReference type="InterPro" id="IPR001849">
    <property type="entry name" value="PH_domain"/>
</dbReference>
<gene>
    <name evidence="5" type="ORF">K1F36_15340</name>
</gene>
<comment type="caution">
    <text evidence="5">The sequence shown here is derived from an EMBL/GenBank/DDBJ whole genome shotgun (WGS) entry which is preliminary data.</text>
</comment>
<sequence length="339" mass="40388">MGNENIRSKLFFKRAISGNLVVQGIRYAQDKFLLMLLMLCFFQNGRAQDKTISITIDDIPNTEMYEQNGFRSDLLLMLDALDVPFTIFINEDKIYKTRFRAKNEKLLEAWIANAQSLIGNHSYSHPRYSEVGYEAFMADVVKGEELSRDLAIKYDKELRYFRFPFNDMGKDSLQHHRMRDFMESRNMVITPFTIESSDWMFDVVYRYYLEQGELEKAKAIGEAYVQKTMAMVEHFETVAQTEHGRPMSHIYLCHDNRLNTDYLEEIIIRLKQQGYDIVDLDQSLEDPLYQLPDHYYRKWGVSWLYRWMASQKIRVSWMKQEPSLKDIESTYHEIIKKRQ</sequence>
<proteinExistence type="predicted"/>
<evidence type="ECO:0000313" key="5">
    <source>
        <dbReference type="EMBL" id="MBW8201199.1"/>
    </source>
</evidence>
<dbReference type="InterPro" id="IPR011330">
    <property type="entry name" value="Glyco_hydro/deAcase_b/a-brl"/>
</dbReference>
<dbReference type="PROSITE" id="PS50003">
    <property type="entry name" value="PH_DOMAIN"/>
    <property type="match status" value="1"/>
</dbReference>